<dbReference type="RefSeq" id="WP_166780315.1">
    <property type="nucleotide sequence ID" value="NZ_JAAOYO010000003.1"/>
</dbReference>
<keyword evidence="5 7" id="KW-1133">Transmembrane helix</keyword>
<dbReference type="PANTHER" id="PTHR43394">
    <property type="entry name" value="ATP-DEPENDENT PERMEASE MDL1, MITOCHONDRIAL"/>
    <property type="match status" value="1"/>
</dbReference>
<feature type="transmembrane region" description="Helical" evidence="7">
    <location>
        <begin position="147"/>
        <end position="170"/>
    </location>
</feature>
<accession>A0ABX0TBR7</accession>
<dbReference type="InterPro" id="IPR017871">
    <property type="entry name" value="ABC_transporter-like_CS"/>
</dbReference>
<dbReference type="PROSITE" id="PS50893">
    <property type="entry name" value="ABC_TRANSPORTER_2"/>
    <property type="match status" value="1"/>
</dbReference>
<feature type="transmembrane region" description="Helical" evidence="7">
    <location>
        <begin position="176"/>
        <end position="194"/>
    </location>
</feature>
<dbReference type="SMART" id="SM00382">
    <property type="entry name" value="AAA"/>
    <property type="match status" value="1"/>
</dbReference>
<dbReference type="PROSITE" id="PS00211">
    <property type="entry name" value="ABC_TRANSPORTER_1"/>
    <property type="match status" value="1"/>
</dbReference>
<dbReference type="InterPro" id="IPR036640">
    <property type="entry name" value="ABC1_TM_sf"/>
</dbReference>
<name>A0ABX0TBR7_9MICO</name>
<keyword evidence="11" id="KW-1185">Reference proteome</keyword>
<feature type="domain" description="ABC transmembrane type-1" evidence="9">
    <location>
        <begin position="37"/>
        <end position="316"/>
    </location>
</feature>
<evidence type="ECO:0000256" key="3">
    <source>
        <dbReference type="ARBA" id="ARBA00022741"/>
    </source>
</evidence>
<dbReference type="SUPFAM" id="SSF90123">
    <property type="entry name" value="ABC transporter transmembrane region"/>
    <property type="match status" value="1"/>
</dbReference>
<feature type="transmembrane region" description="Helical" evidence="7">
    <location>
        <begin position="73"/>
        <end position="92"/>
    </location>
</feature>
<evidence type="ECO:0000256" key="7">
    <source>
        <dbReference type="SAM" id="Phobius"/>
    </source>
</evidence>
<dbReference type="EMBL" id="JAAOYO010000003">
    <property type="protein sequence ID" value="NII41225.1"/>
    <property type="molecule type" value="Genomic_DNA"/>
</dbReference>
<dbReference type="Pfam" id="PF00664">
    <property type="entry name" value="ABC_membrane"/>
    <property type="match status" value="1"/>
</dbReference>
<evidence type="ECO:0000259" key="8">
    <source>
        <dbReference type="PROSITE" id="PS50893"/>
    </source>
</evidence>
<dbReference type="GO" id="GO:0005524">
    <property type="term" value="F:ATP binding"/>
    <property type="evidence" value="ECO:0007669"/>
    <property type="project" value="UniProtKB-KW"/>
</dbReference>
<reference evidence="10 11" key="1">
    <citation type="submission" date="2020-03" db="EMBL/GenBank/DDBJ databases">
        <title>Above-ground endophytic microbial communities from plants in different locations in the United States.</title>
        <authorList>
            <person name="Frank C."/>
        </authorList>
    </citation>
    <scope>NUCLEOTIDE SEQUENCE [LARGE SCALE GENOMIC DNA]</scope>
    <source>
        <strain evidence="10 11">WW7</strain>
    </source>
</reference>
<dbReference type="SUPFAM" id="SSF52540">
    <property type="entry name" value="P-loop containing nucleoside triphosphate hydrolases"/>
    <property type="match status" value="1"/>
</dbReference>
<dbReference type="InterPro" id="IPR011527">
    <property type="entry name" value="ABC1_TM_dom"/>
</dbReference>
<dbReference type="Gene3D" id="3.40.50.300">
    <property type="entry name" value="P-loop containing nucleotide triphosphate hydrolases"/>
    <property type="match status" value="1"/>
</dbReference>
<keyword evidence="3" id="KW-0547">Nucleotide-binding</keyword>
<evidence type="ECO:0000256" key="2">
    <source>
        <dbReference type="ARBA" id="ARBA00022692"/>
    </source>
</evidence>
<dbReference type="InterPro" id="IPR027417">
    <property type="entry name" value="P-loop_NTPase"/>
</dbReference>
<evidence type="ECO:0000259" key="9">
    <source>
        <dbReference type="PROSITE" id="PS50929"/>
    </source>
</evidence>
<feature type="transmembrane region" description="Helical" evidence="7">
    <location>
        <begin position="289"/>
        <end position="307"/>
    </location>
</feature>
<dbReference type="CDD" id="cd18543">
    <property type="entry name" value="ABC_6TM_Rv0194_D1_like"/>
    <property type="match status" value="1"/>
</dbReference>
<comment type="caution">
    <text evidence="10">The sequence shown here is derived from an EMBL/GenBank/DDBJ whole genome shotgun (WGS) entry which is preliminary data.</text>
</comment>
<dbReference type="PANTHER" id="PTHR43394:SF1">
    <property type="entry name" value="ATP-BINDING CASSETTE SUB-FAMILY B MEMBER 10, MITOCHONDRIAL"/>
    <property type="match status" value="1"/>
</dbReference>
<keyword evidence="2 7" id="KW-0812">Transmembrane</keyword>
<comment type="subcellular location">
    <subcellularLocation>
        <location evidence="1">Cell membrane</location>
        <topology evidence="1">Multi-pass membrane protein</topology>
    </subcellularLocation>
</comment>
<feature type="domain" description="ABC transporter" evidence="8">
    <location>
        <begin position="353"/>
        <end position="594"/>
    </location>
</feature>
<organism evidence="10 11">
    <name type="scientific">Curtobacterium salicis</name>
    <dbReference type="NCBI Taxonomy" id="1779862"/>
    <lineage>
        <taxon>Bacteria</taxon>
        <taxon>Bacillati</taxon>
        <taxon>Actinomycetota</taxon>
        <taxon>Actinomycetes</taxon>
        <taxon>Micrococcales</taxon>
        <taxon>Microbacteriaceae</taxon>
        <taxon>Curtobacterium</taxon>
    </lineage>
</organism>
<gene>
    <name evidence="10" type="ORF">E9228_001872</name>
</gene>
<proteinExistence type="predicted"/>
<evidence type="ECO:0000256" key="1">
    <source>
        <dbReference type="ARBA" id="ARBA00004651"/>
    </source>
</evidence>
<evidence type="ECO:0000313" key="10">
    <source>
        <dbReference type="EMBL" id="NII41225.1"/>
    </source>
</evidence>
<evidence type="ECO:0000256" key="5">
    <source>
        <dbReference type="ARBA" id="ARBA00022989"/>
    </source>
</evidence>
<sequence length="608" mass="66391">MSQVPHREPAPTPARPSTARAIARIWPYVKPYRWRLLGGMLAALGASVVALVIPYVLQALVDGPLASGDGSRIWPAGLGVLALGVLEAFFIASRRKMVMRPSTRIEASMRNALYAKLQDLPVAFHDRWESGQLLSRSVSDLSLIRRWLAFGIVLLVVNVVTIVIGFGVLFTFGWQLGLIFLVASIPVWVNSVLFERKYSVVARRSQDQVGDLATSVEQSVHGIRVLKAFGRGRYKLDEFAEQAEQLRGTEIEKAKAIAAIWFWLLLVPDVAFALCLLAGIWLASQGELSVGQLFAFFATATVLRFPIESIGFFLSMTFDTRTAVDRFFEVMDSENTITDPAAPKTIAEPHGALSFNATHFRYQDSPPQFPDLVNGVELQLRPGETMALVGLTGSGKTTLLSLVPRLYDVTGGSVTIDGVDVRDLTRAELRRHVGVAFEDATLFSSSVRDNVLLGRPDLSGAEADRVMREALDIAQASFVDDLPEGVDTRVGEEGLSLSGGQRQRLALARAIAARPSVLVLDDPLSALDVDTEARVEAGLRRVLAETTSLIVAHRPSTVTLADRVALMENGRVTAVGTHSELMATNEHYRFVISSLDDDDAEDREEAMA</sequence>
<evidence type="ECO:0000256" key="4">
    <source>
        <dbReference type="ARBA" id="ARBA00022840"/>
    </source>
</evidence>
<keyword evidence="6 7" id="KW-0472">Membrane</keyword>
<evidence type="ECO:0000313" key="11">
    <source>
        <dbReference type="Proteomes" id="UP001318300"/>
    </source>
</evidence>
<dbReference type="InterPro" id="IPR003439">
    <property type="entry name" value="ABC_transporter-like_ATP-bd"/>
</dbReference>
<dbReference type="PROSITE" id="PS50929">
    <property type="entry name" value="ABC_TM1F"/>
    <property type="match status" value="1"/>
</dbReference>
<protein>
    <submittedName>
        <fullName evidence="10">ATP-binding cassette subfamily B protein</fullName>
    </submittedName>
</protein>
<evidence type="ECO:0000256" key="6">
    <source>
        <dbReference type="ARBA" id="ARBA00023136"/>
    </source>
</evidence>
<dbReference type="Gene3D" id="1.20.1560.10">
    <property type="entry name" value="ABC transporter type 1, transmembrane domain"/>
    <property type="match status" value="1"/>
</dbReference>
<keyword evidence="4 10" id="KW-0067">ATP-binding</keyword>
<dbReference type="InterPro" id="IPR039421">
    <property type="entry name" value="Type_1_exporter"/>
</dbReference>
<dbReference type="InterPro" id="IPR003593">
    <property type="entry name" value="AAA+_ATPase"/>
</dbReference>
<feature type="transmembrane region" description="Helical" evidence="7">
    <location>
        <begin position="256"/>
        <end position="283"/>
    </location>
</feature>
<feature type="transmembrane region" description="Helical" evidence="7">
    <location>
        <begin position="36"/>
        <end position="61"/>
    </location>
</feature>
<dbReference type="Pfam" id="PF00005">
    <property type="entry name" value="ABC_tran"/>
    <property type="match status" value="1"/>
</dbReference>
<dbReference type="Proteomes" id="UP001318300">
    <property type="component" value="Unassembled WGS sequence"/>
</dbReference>